<accession>A0A829Q164</accession>
<name>A0A829Q164_9MYCO</name>
<feature type="compositionally biased region" description="Polar residues" evidence="1">
    <location>
        <begin position="68"/>
        <end position="79"/>
    </location>
</feature>
<feature type="compositionally biased region" description="Polar residues" evidence="1">
    <location>
        <begin position="11"/>
        <end position="22"/>
    </location>
</feature>
<proteinExistence type="predicted"/>
<evidence type="ECO:0000313" key="2">
    <source>
        <dbReference type="EMBL" id="EUA46309.1"/>
    </source>
</evidence>
<dbReference type="Proteomes" id="UP000020103">
    <property type="component" value="Unassembled WGS sequence"/>
</dbReference>
<gene>
    <name evidence="2" type="ORF">I543_0409</name>
</gene>
<protein>
    <submittedName>
        <fullName evidence="2">Uncharacterized protein</fullName>
    </submittedName>
</protein>
<sequence length="91" mass="9681">MGIPTLADRTAATTHPLRSTGATEAKDASPHSGRALRHRRDAPSAKNPAPQPSAFTSPCFWRRGEYDCTTSPCGGSSMSEDNERGAPSQPR</sequence>
<feature type="region of interest" description="Disordered" evidence="1">
    <location>
        <begin position="1"/>
        <end position="91"/>
    </location>
</feature>
<evidence type="ECO:0000313" key="3">
    <source>
        <dbReference type="Proteomes" id="UP000020103"/>
    </source>
</evidence>
<reference evidence="2 3" key="1">
    <citation type="submission" date="2013-12" db="EMBL/GenBank/DDBJ databases">
        <authorList>
            <person name="Madinger N."/>
            <person name="Lenaerts A."/>
            <person name="Ordway D."/>
            <person name="DeGroote M.A."/>
            <person name="Parker T."/>
            <person name="Sizemore C."/>
            <person name="Tallon L.J."/>
            <person name="Sadzewicz L.K."/>
            <person name="Sengamalay N."/>
            <person name="Fraser C.M."/>
            <person name="Hine E."/>
            <person name="Shefchek K.A."/>
            <person name="Das S.P."/>
            <person name="Tettelin H."/>
        </authorList>
    </citation>
    <scope>NUCLEOTIDE SEQUENCE [LARGE SCALE GENOMIC DNA]</scope>
    <source>
        <strain evidence="2 3">21</strain>
    </source>
</reference>
<dbReference type="AlphaFoldDB" id="A0A829Q164"/>
<organism evidence="2 3">
    <name type="scientific">Mycobacteroides abscessus 21</name>
    <dbReference type="NCBI Taxonomy" id="1299324"/>
    <lineage>
        <taxon>Bacteria</taxon>
        <taxon>Bacillati</taxon>
        <taxon>Actinomycetota</taxon>
        <taxon>Actinomycetes</taxon>
        <taxon>Mycobacteriales</taxon>
        <taxon>Mycobacteriaceae</taxon>
        <taxon>Mycobacteroides</taxon>
        <taxon>Mycobacteroides abscessus</taxon>
    </lineage>
</organism>
<comment type="caution">
    <text evidence="2">The sequence shown here is derived from an EMBL/GenBank/DDBJ whole genome shotgun (WGS) entry which is preliminary data.</text>
</comment>
<evidence type="ECO:0000256" key="1">
    <source>
        <dbReference type="SAM" id="MobiDB-lite"/>
    </source>
</evidence>
<dbReference type="EMBL" id="JAOF01000001">
    <property type="protein sequence ID" value="EUA46309.1"/>
    <property type="molecule type" value="Genomic_DNA"/>
</dbReference>